<protein>
    <submittedName>
        <fullName evidence="2">DUF52 domain protein</fullName>
    </submittedName>
</protein>
<dbReference type="Proteomes" id="UP000246702">
    <property type="component" value="Unassembled WGS sequence"/>
</dbReference>
<dbReference type="NCBIfam" id="TIGR04336">
    <property type="entry name" value="AmmeMemoSam_B"/>
    <property type="match status" value="1"/>
</dbReference>
<evidence type="ECO:0000313" key="2">
    <source>
        <dbReference type="EMBL" id="PWY78555.1"/>
    </source>
</evidence>
<dbReference type="PANTHER" id="PTHR11060:SF0">
    <property type="entry name" value="PROTEIN MEMO1"/>
    <property type="match status" value="1"/>
</dbReference>
<dbReference type="STRING" id="1450535.A0A317VXN5"/>
<reference evidence="2 3" key="1">
    <citation type="submission" date="2016-12" db="EMBL/GenBank/DDBJ databases">
        <title>The genomes of Aspergillus section Nigri reveals drivers in fungal speciation.</title>
        <authorList>
            <consortium name="DOE Joint Genome Institute"/>
            <person name="Vesth T.C."/>
            <person name="Nybo J."/>
            <person name="Theobald S."/>
            <person name="Brandl J."/>
            <person name="Frisvad J.C."/>
            <person name="Nielsen K.F."/>
            <person name="Lyhne E.K."/>
            <person name="Kogle M.E."/>
            <person name="Kuo A."/>
            <person name="Riley R."/>
            <person name="Clum A."/>
            <person name="Nolan M."/>
            <person name="Lipzen A."/>
            <person name="Salamov A."/>
            <person name="Henrissat B."/>
            <person name="Wiebenga A."/>
            <person name="De Vries R.P."/>
            <person name="Grigoriev I.V."/>
            <person name="Mortensen U.H."/>
            <person name="Andersen M.R."/>
            <person name="Baker S.E."/>
        </authorList>
    </citation>
    <scope>NUCLEOTIDE SEQUENCE [LARGE SCALE GENOMIC DNA]</scope>
    <source>
        <strain evidence="2 3">CBS 115572</strain>
    </source>
</reference>
<dbReference type="HAMAP" id="MF_00055">
    <property type="entry name" value="MEMO1"/>
    <property type="match status" value="1"/>
</dbReference>
<dbReference type="OrthoDB" id="417112at2759"/>
<dbReference type="GeneID" id="37108122"/>
<organism evidence="2 3">
    <name type="scientific">Aspergillus sclerotioniger CBS 115572</name>
    <dbReference type="NCBI Taxonomy" id="1450535"/>
    <lineage>
        <taxon>Eukaryota</taxon>
        <taxon>Fungi</taxon>
        <taxon>Dikarya</taxon>
        <taxon>Ascomycota</taxon>
        <taxon>Pezizomycotina</taxon>
        <taxon>Eurotiomycetes</taxon>
        <taxon>Eurotiomycetidae</taxon>
        <taxon>Eurotiales</taxon>
        <taxon>Aspergillaceae</taxon>
        <taxon>Aspergillus</taxon>
        <taxon>Aspergillus subgen. Circumdati</taxon>
    </lineage>
</organism>
<dbReference type="CDD" id="cd07361">
    <property type="entry name" value="MEMO_like"/>
    <property type="match status" value="1"/>
</dbReference>
<dbReference type="Pfam" id="PF01875">
    <property type="entry name" value="Memo"/>
    <property type="match status" value="1"/>
</dbReference>
<dbReference type="RefSeq" id="XP_025464864.1">
    <property type="nucleotide sequence ID" value="XM_025605979.1"/>
</dbReference>
<evidence type="ECO:0000256" key="1">
    <source>
        <dbReference type="ARBA" id="ARBA00006315"/>
    </source>
</evidence>
<dbReference type="InterPro" id="IPR002737">
    <property type="entry name" value="MEMO1_fam"/>
</dbReference>
<gene>
    <name evidence="2" type="ORF">BO94DRAFT_182146</name>
</gene>
<proteinExistence type="inferred from homology"/>
<dbReference type="PANTHER" id="PTHR11060">
    <property type="entry name" value="PROTEIN MEMO1"/>
    <property type="match status" value="1"/>
</dbReference>
<sequence length="370" mass="41201">MQSQSRPATHAGSWYSDSPETVRYQIDYWLYEAKKELEDIASSLPKRGGRVTARIIIAPHAGFAYSGRCAAYAYKIWDLTNVKRIFVLGPAHHHYCSSLALPEYTAYHTPLAAEALPLDVDAIAELRAKKAIGQDQNPIDFATLTRAEDGEEHSIEMHLPFIHRMLQLQFPGQPPSKYPPLVPIVVGAIDDQTEQAFGNLLAPYLGDKDNAFVISSDFCHWGTRFDYTYFTAAAPSPGPLIPVSKDLPWPGLKEDDTTRLIEICQGGSRRTSRDAEIYNPPIYASISALDLGAMAAIATGRHEEFSRYLRDTRNTVCGRHPIGVIMAAVERLGLADTNLGRFRFIRYDRSSNVRVYKESSVSYASAFALL</sequence>
<name>A0A317VXN5_9EURO</name>
<comment type="similarity">
    <text evidence="1">Belongs to the MEMO1 family.</text>
</comment>
<dbReference type="AlphaFoldDB" id="A0A317VXN5"/>
<evidence type="ECO:0000313" key="3">
    <source>
        <dbReference type="Proteomes" id="UP000246702"/>
    </source>
</evidence>
<keyword evidence="3" id="KW-1185">Reference proteome</keyword>
<accession>A0A317VXN5</accession>
<dbReference type="EMBL" id="MSFK01000024">
    <property type="protein sequence ID" value="PWY78555.1"/>
    <property type="molecule type" value="Genomic_DNA"/>
</dbReference>
<dbReference type="Gene3D" id="3.40.830.10">
    <property type="entry name" value="LigB-like"/>
    <property type="match status" value="1"/>
</dbReference>
<comment type="caution">
    <text evidence="2">The sequence shown here is derived from an EMBL/GenBank/DDBJ whole genome shotgun (WGS) entry which is preliminary data.</text>
</comment>